<dbReference type="Gene3D" id="3.40.250.10">
    <property type="entry name" value="Rhodanese-like domain"/>
    <property type="match status" value="1"/>
</dbReference>
<dbReference type="OMA" id="ECKEKLW"/>
<proteinExistence type="predicted"/>
<dbReference type="KEGG" id="glz:GLAREA_09639"/>
<dbReference type="Pfam" id="PF12368">
    <property type="entry name" value="Rhodanese_C"/>
    <property type="match status" value="1"/>
</dbReference>
<gene>
    <name evidence="2" type="ORF">GLAREA_09639</name>
</gene>
<feature type="domain" description="Rhodanese" evidence="1">
    <location>
        <begin position="173"/>
        <end position="283"/>
    </location>
</feature>
<sequence>MESQCTFDPTPNPVSFVCSCSALSDPQGGLVLLFYRYYAAPPSLSDQPSEYNNESLAKFHETLTEKLGLGGKIRIGTEGFNITVGGTRDNIEAYMRLCLSHWSFQGLEICTPEQKSSFFKPSEGGCACAFGGPPANIRIAAEITPMGVTNYCPENWYGIDVLSPAEFHQKCHTNPEVMLLDVRNHYESRIGYFINPKTGEPALRPPIRRFSQWPQYVRKYMSHGDQTEQTSADGKEYLTYCTGGIRCEKGARYLQERLRHPGDRVATLEGGITAYLAWMEKEVNQGRMKYEESLFKGKNYVFDARGSIGDGLEPVSTCHECGLVADSLSKCRSKGCHLILVICPDCKITANVRCCQSCLEMDVEVQGIQSGPRSICACERQREGLLWGEGSRKLPKSKKVKKKGNLQAGGSRFLEVQVASVNVPIPQLASP</sequence>
<dbReference type="eggNOG" id="ENOG502QSQK">
    <property type="taxonomic scope" value="Eukaryota"/>
</dbReference>
<accession>S3DPW5</accession>
<dbReference type="RefSeq" id="XP_008084426.1">
    <property type="nucleotide sequence ID" value="XM_008086235.1"/>
</dbReference>
<dbReference type="Gene3D" id="3.30.70.100">
    <property type="match status" value="1"/>
</dbReference>
<dbReference type="OrthoDB" id="25002at2759"/>
<dbReference type="EMBL" id="KE145368">
    <property type="protein sequence ID" value="EPE28518.1"/>
    <property type="molecule type" value="Genomic_DNA"/>
</dbReference>
<name>S3DPW5_GLAL2</name>
<dbReference type="SUPFAM" id="SSF52821">
    <property type="entry name" value="Rhodanese/Cell cycle control phosphatase"/>
    <property type="match status" value="1"/>
</dbReference>
<dbReference type="InterPro" id="IPR020936">
    <property type="entry name" value="TrhO"/>
</dbReference>
<evidence type="ECO:0000313" key="2">
    <source>
        <dbReference type="EMBL" id="EPE28518.1"/>
    </source>
</evidence>
<dbReference type="HOGENOM" id="CLU_038396_1_0_1"/>
<reference evidence="2 3" key="1">
    <citation type="journal article" date="2013" name="BMC Genomics">
        <title>Genomics-driven discovery of the pneumocandin biosynthetic gene cluster in the fungus Glarea lozoyensis.</title>
        <authorList>
            <person name="Chen L."/>
            <person name="Yue Q."/>
            <person name="Zhang X."/>
            <person name="Xiang M."/>
            <person name="Wang C."/>
            <person name="Li S."/>
            <person name="Che Y."/>
            <person name="Ortiz-Lopez F.J."/>
            <person name="Bills G.F."/>
            <person name="Liu X."/>
            <person name="An Z."/>
        </authorList>
    </citation>
    <scope>NUCLEOTIDE SEQUENCE [LARGE SCALE GENOMIC DNA]</scope>
    <source>
        <strain evidence="3">ATCC 20868 / MF5171</strain>
    </source>
</reference>
<dbReference type="Proteomes" id="UP000016922">
    <property type="component" value="Unassembled WGS sequence"/>
</dbReference>
<dbReference type="SMART" id="SM00450">
    <property type="entry name" value="RHOD"/>
    <property type="match status" value="1"/>
</dbReference>
<keyword evidence="3" id="KW-1185">Reference proteome</keyword>
<evidence type="ECO:0000259" key="1">
    <source>
        <dbReference type="PROSITE" id="PS50206"/>
    </source>
</evidence>
<evidence type="ECO:0000313" key="3">
    <source>
        <dbReference type="Proteomes" id="UP000016922"/>
    </source>
</evidence>
<organism evidence="2 3">
    <name type="scientific">Glarea lozoyensis (strain ATCC 20868 / MF5171)</name>
    <dbReference type="NCBI Taxonomy" id="1116229"/>
    <lineage>
        <taxon>Eukaryota</taxon>
        <taxon>Fungi</taxon>
        <taxon>Dikarya</taxon>
        <taxon>Ascomycota</taxon>
        <taxon>Pezizomycotina</taxon>
        <taxon>Leotiomycetes</taxon>
        <taxon>Helotiales</taxon>
        <taxon>Helotiaceae</taxon>
        <taxon>Glarea</taxon>
    </lineage>
</organism>
<dbReference type="InterPro" id="IPR022111">
    <property type="entry name" value="Rhodanese_C"/>
</dbReference>
<dbReference type="InterPro" id="IPR001763">
    <property type="entry name" value="Rhodanese-like_dom"/>
</dbReference>
<dbReference type="InterPro" id="IPR040503">
    <property type="entry name" value="TRHO_N"/>
</dbReference>
<dbReference type="Pfam" id="PF17773">
    <property type="entry name" value="UPF0176_N"/>
    <property type="match status" value="1"/>
</dbReference>
<dbReference type="InterPro" id="IPR036873">
    <property type="entry name" value="Rhodanese-like_dom_sf"/>
</dbReference>
<dbReference type="PANTHER" id="PTHR43268">
    <property type="entry name" value="THIOSULFATE SULFURTRANSFERASE/RHODANESE-LIKE DOMAIN-CONTAINING PROTEIN 2"/>
    <property type="match status" value="1"/>
</dbReference>
<dbReference type="PROSITE" id="PS50206">
    <property type="entry name" value="RHODANESE_3"/>
    <property type="match status" value="1"/>
</dbReference>
<dbReference type="PANTHER" id="PTHR43268:SF6">
    <property type="entry name" value="THIOSULFATE SULFURTRANSFERASE_RHODANESE-LIKE DOMAIN-CONTAINING PROTEIN 2"/>
    <property type="match status" value="1"/>
</dbReference>
<dbReference type="AlphaFoldDB" id="S3DPW5"/>
<protein>
    <submittedName>
        <fullName evidence="2">Rhodanese/Cell cycle control phosphatase</fullName>
    </submittedName>
</protein>
<dbReference type="GeneID" id="19468686"/>